<evidence type="ECO:0000256" key="6">
    <source>
        <dbReference type="ARBA" id="ARBA00023136"/>
    </source>
</evidence>
<evidence type="ECO:0000256" key="5">
    <source>
        <dbReference type="ARBA" id="ARBA00022989"/>
    </source>
</evidence>
<evidence type="ECO:0000256" key="2">
    <source>
        <dbReference type="ARBA" id="ARBA00022448"/>
    </source>
</evidence>
<dbReference type="GO" id="GO:0005886">
    <property type="term" value="C:plasma membrane"/>
    <property type="evidence" value="ECO:0007669"/>
    <property type="project" value="UniProtKB-SubCell"/>
</dbReference>
<evidence type="ECO:0000313" key="9">
    <source>
        <dbReference type="EMBL" id="QWU15535.1"/>
    </source>
</evidence>
<reference evidence="9 12" key="2">
    <citation type="submission" date="2021-06" db="EMBL/GenBank/DDBJ databases">
        <title>Whole genome sequence of Paenibacillus sophorae DSM23020 for comparative genomics.</title>
        <authorList>
            <person name="Kim M.-J."/>
            <person name="Lee G."/>
            <person name="Shin J.-H."/>
        </authorList>
    </citation>
    <scope>NUCLEOTIDE SEQUENCE [LARGE SCALE GENOMIC DNA]</scope>
    <source>
        <strain evidence="9 12">DSM 23020</strain>
    </source>
</reference>
<dbReference type="Proteomes" id="UP000683429">
    <property type="component" value="Chromosome"/>
</dbReference>
<organism evidence="10 11">
    <name type="scientific">Paenibacillus sophorae</name>
    <dbReference type="NCBI Taxonomy" id="1333845"/>
    <lineage>
        <taxon>Bacteria</taxon>
        <taxon>Bacillati</taxon>
        <taxon>Bacillota</taxon>
        <taxon>Bacilli</taxon>
        <taxon>Bacillales</taxon>
        <taxon>Paenibacillaceae</taxon>
        <taxon>Paenibacillus</taxon>
    </lineage>
</organism>
<dbReference type="FunFam" id="1.10.3720.10:FF:000003">
    <property type="entry name" value="Aliphatic sulfonate ABC transporter permease"/>
    <property type="match status" value="1"/>
</dbReference>
<proteinExistence type="inferred from homology"/>
<accession>A0A1H8SR97</accession>
<comment type="similarity">
    <text evidence="7">Belongs to the binding-protein-dependent transport system permease family.</text>
</comment>
<dbReference type="CDD" id="cd06261">
    <property type="entry name" value="TM_PBP2"/>
    <property type="match status" value="1"/>
</dbReference>
<dbReference type="PROSITE" id="PS50928">
    <property type="entry name" value="ABC_TM1"/>
    <property type="match status" value="1"/>
</dbReference>
<dbReference type="OrthoDB" id="9804353at2"/>
<keyword evidence="12" id="KW-1185">Reference proteome</keyword>
<evidence type="ECO:0000256" key="7">
    <source>
        <dbReference type="RuleBase" id="RU363032"/>
    </source>
</evidence>
<evidence type="ECO:0000313" key="12">
    <source>
        <dbReference type="Proteomes" id="UP000683429"/>
    </source>
</evidence>
<keyword evidence="5 7" id="KW-1133">Transmembrane helix</keyword>
<evidence type="ECO:0000313" key="11">
    <source>
        <dbReference type="Proteomes" id="UP000198809"/>
    </source>
</evidence>
<dbReference type="Gene3D" id="1.10.3720.10">
    <property type="entry name" value="MetI-like"/>
    <property type="match status" value="1"/>
</dbReference>
<protein>
    <submittedName>
        <fullName evidence="9">ABC transporter permease</fullName>
    </submittedName>
    <submittedName>
        <fullName evidence="10">Sulfonate transport system permease protein</fullName>
    </submittedName>
</protein>
<dbReference type="PANTHER" id="PTHR30151:SF38">
    <property type="entry name" value="ALIPHATIC SULFONATES TRANSPORT PERMEASE PROTEIN SSUC-RELATED"/>
    <property type="match status" value="1"/>
</dbReference>
<dbReference type="EMBL" id="CP076607">
    <property type="protein sequence ID" value="QWU15535.1"/>
    <property type="molecule type" value="Genomic_DNA"/>
</dbReference>
<keyword evidence="6 7" id="KW-0472">Membrane</keyword>
<dbReference type="InterPro" id="IPR000515">
    <property type="entry name" value="MetI-like"/>
</dbReference>
<sequence length="267" mass="28960">MSNRTVAIRTAGKPGKSVQILLGLLLPVTVLALWQTLGHYGIISDMLFPTPYTIAASFVSLAASGDLWSNLRISAVRVLLGFALGGGSGLAFGILVGLFKRSEKLLDPSLQMIRMIPSLAVVPLFILWFGIGEESKVLLIAKAAFFPIYINTFMGIRSVDNKLFEVSRVLGFSRPKQILKLVLPAAVPNIMLGVRLSIGLSWLGLVVAELIASTSGIGYMMSDARQFADTPVVFVGIIIFAVCGLLSDAAIRLIEHRLLRWKEEYKG</sequence>
<dbReference type="RefSeq" id="WP_036595060.1">
    <property type="nucleotide sequence ID" value="NZ_CP076607.1"/>
</dbReference>
<feature type="domain" description="ABC transmembrane type-1" evidence="8">
    <location>
        <begin position="67"/>
        <end position="251"/>
    </location>
</feature>
<feature type="transmembrane region" description="Helical" evidence="7">
    <location>
        <begin position="78"/>
        <end position="99"/>
    </location>
</feature>
<evidence type="ECO:0000256" key="4">
    <source>
        <dbReference type="ARBA" id="ARBA00022692"/>
    </source>
</evidence>
<feature type="transmembrane region" description="Helical" evidence="7">
    <location>
        <begin position="20"/>
        <end position="43"/>
    </location>
</feature>
<keyword evidence="3" id="KW-1003">Cell membrane</keyword>
<feature type="transmembrane region" description="Helical" evidence="7">
    <location>
        <begin position="232"/>
        <end position="254"/>
    </location>
</feature>
<feature type="transmembrane region" description="Helical" evidence="7">
    <location>
        <begin position="137"/>
        <end position="156"/>
    </location>
</feature>
<dbReference type="SUPFAM" id="SSF161098">
    <property type="entry name" value="MetI-like"/>
    <property type="match status" value="1"/>
</dbReference>
<dbReference type="GO" id="GO:0042918">
    <property type="term" value="P:alkanesulfonate transmembrane transport"/>
    <property type="evidence" value="ECO:0007669"/>
    <property type="project" value="UniProtKB-ARBA"/>
</dbReference>
<feature type="transmembrane region" description="Helical" evidence="7">
    <location>
        <begin position="111"/>
        <end position="131"/>
    </location>
</feature>
<dbReference type="AlphaFoldDB" id="A0A1H8SR97"/>
<name>A0A1H8SR97_9BACL</name>
<evidence type="ECO:0000313" key="10">
    <source>
        <dbReference type="EMBL" id="SEO81300.1"/>
    </source>
</evidence>
<gene>
    <name evidence="9" type="ORF">KP014_27410</name>
    <name evidence="10" type="ORF">SAMN04487895_11275</name>
</gene>
<keyword evidence="4 7" id="KW-0812">Transmembrane</keyword>
<reference evidence="10 11" key="1">
    <citation type="submission" date="2016-10" db="EMBL/GenBank/DDBJ databases">
        <authorList>
            <person name="de Groot N.N."/>
        </authorList>
    </citation>
    <scope>NUCLEOTIDE SEQUENCE [LARGE SCALE GENOMIC DNA]</scope>
    <source>
        <strain evidence="10 11">CGMCC 1.10238</strain>
    </source>
</reference>
<evidence type="ECO:0000259" key="8">
    <source>
        <dbReference type="PROSITE" id="PS50928"/>
    </source>
</evidence>
<dbReference type="STRING" id="1333845.SAMN04487895_11275"/>
<evidence type="ECO:0000256" key="1">
    <source>
        <dbReference type="ARBA" id="ARBA00004651"/>
    </source>
</evidence>
<dbReference type="Proteomes" id="UP000198809">
    <property type="component" value="Unassembled WGS sequence"/>
</dbReference>
<evidence type="ECO:0000256" key="3">
    <source>
        <dbReference type="ARBA" id="ARBA00022475"/>
    </source>
</evidence>
<feature type="transmembrane region" description="Helical" evidence="7">
    <location>
        <begin position="200"/>
        <end position="220"/>
    </location>
</feature>
<dbReference type="PANTHER" id="PTHR30151">
    <property type="entry name" value="ALKANE SULFONATE ABC TRANSPORTER-RELATED, MEMBRANE SUBUNIT"/>
    <property type="match status" value="1"/>
</dbReference>
<comment type="subcellular location">
    <subcellularLocation>
        <location evidence="1 7">Cell membrane</location>
        <topology evidence="1 7">Multi-pass membrane protein</topology>
    </subcellularLocation>
</comment>
<dbReference type="EMBL" id="FODH01000012">
    <property type="protein sequence ID" value="SEO81300.1"/>
    <property type="molecule type" value="Genomic_DNA"/>
</dbReference>
<dbReference type="Pfam" id="PF00528">
    <property type="entry name" value="BPD_transp_1"/>
    <property type="match status" value="1"/>
</dbReference>
<keyword evidence="2 7" id="KW-0813">Transport</keyword>
<dbReference type="InterPro" id="IPR035906">
    <property type="entry name" value="MetI-like_sf"/>
</dbReference>